<name>A0A4S3IXR6_9EURO</name>
<accession>A0A4S3IXR6</accession>
<keyword evidence="3" id="KW-1185">Reference proteome</keyword>
<dbReference type="VEuPathDB" id="FungiDB:EYZ11_013395"/>
<organism evidence="2 3">
    <name type="scientific">Aspergillus tanneri</name>
    <dbReference type="NCBI Taxonomy" id="1220188"/>
    <lineage>
        <taxon>Eukaryota</taxon>
        <taxon>Fungi</taxon>
        <taxon>Dikarya</taxon>
        <taxon>Ascomycota</taxon>
        <taxon>Pezizomycotina</taxon>
        <taxon>Eurotiomycetes</taxon>
        <taxon>Eurotiomycetidae</taxon>
        <taxon>Eurotiales</taxon>
        <taxon>Aspergillaceae</taxon>
        <taxon>Aspergillus</taxon>
        <taxon>Aspergillus subgen. Circumdati</taxon>
    </lineage>
</organism>
<comment type="caution">
    <text evidence="2">The sequence shown here is derived from an EMBL/GenBank/DDBJ whole genome shotgun (WGS) entry which is preliminary data.</text>
</comment>
<gene>
    <name evidence="2" type="ORF">EYZ11_013395</name>
</gene>
<protein>
    <submittedName>
        <fullName evidence="2">Uncharacterized protein</fullName>
    </submittedName>
</protein>
<evidence type="ECO:0000256" key="1">
    <source>
        <dbReference type="SAM" id="MobiDB-lite"/>
    </source>
</evidence>
<proteinExistence type="predicted"/>
<dbReference type="Proteomes" id="UP000308092">
    <property type="component" value="Unassembled WGS sequence"/>
</dbReference>
<sequence>MDEEGQEDSEADEMNHKDVGSLHVPFSMNEESVRKAMFK</sequence>
<evidence type="ECO:0000313" key="3">
    <source>
        <dbReference type="Proteomes" id="UP000308092"/>
    </source>
</evidence>
<feature type="compositionally biased region" description="Acidic residues" evidence="1">
    <location>
        <begin position="1"/>
        <end position="12"/>
    </location>
</feature>
<evidence type="ECO:0000313" key="2">
    <source>
        <dbReference type="EMBL" id="THC87160.1"/>
    </source>
</evidence>
<reference evidence="2 3" key="1">
    <citation type="submission" date="2019-03" db="EMBL/GenBank/DDBJ databases">
        <title>The genome sequence of a newly discovered highly antifungal drug resistant Aspergillus species, Aspergillus tanneri NIH 1004.</title>
        <authorList>
            <person name="Mounaud S."/>
            <person name="Singh I."/>
            <person name="Joardar V."/>
            <person name="Pakala S."/>
            <person name="Pakala S."/>
            <person name="Venepally P."/>
            <person name="Hoover J."/>
            <person name="Nierman W."/>
            <person name="Chung J."/>
            <person name="Losada L."/>
        </authorList>
    </citation>
    <scope>NUCLEOTIDE SEQUENCE [LARGE SCALE GENOMIC DNA]</scope>
    <source>
        <strain evidence="2 3">NIH1004</strain>
    </source>
</reference>
<dbReference type="EMBL" id="SOSA01001426">
    <property type="protein sequence ID" value="THC87160.1"/>
    <property type="molecule type" value="Genomic_DNA"/>
</dbReference>
<dbReference type="AlphaFoldDB" id="A0A4S3IXR6"/>
<feature type="region of interest" description="Disordered" evidence="1">
    <location>
        <begin position="1"/>
        <end position="39"/>
    </location>
</feature>